<feature type="transmembrane region" description="Helical" evidence="7">
    <location>
        <begin position="265"/>
        <end position="289"/>
    </location>
</feature>
<comment type="caution">
    <text evidence="9">The sequence shown here is derived from an EMBL/GenBank/DDBJ whole genome shotgun (WGS) entry which is preliminary data.</text>
</comment>
<reference evidence="9" key="2">
    <citation type="submission" date="2020-09" db="EMBL/GenBank/DDBJ databases">
        <authorList>
            <person name="Sun Q."/>
            <person name="Ohkuma M."/>
        </authorList>
    </citation>
    <scope>NUCLEOTIDE SEQUENCE</scope>
    <source>
        <strain evidence="9">JCM 4059</strain>
    </source>
</reference>
<dbReference type="InterPro" id="IPR050794">
    <property type="entry name" value="CPA2_transporter"/>
</dbReference>
<keyword evidence="10" id="KW-1185">Reference proteome</keyword>
<evidence type="ECO:0000256" key="2">
    <source>
        <dbReference type="ARBA" id="ARBA00022448"/>
    </source>
</evidence>
<dbReference type="Pfam" id="PF00999">
    <property type="entry name" value="Na_H_Exchanger"/>
    <property type="match status" value="1"/>
</dbReference>
<feature type="transmembrane region" description="Helical" evidence="7">
    <location>
        <begin position="231"/>
        <end position="253"/>
    </location>
</feature>
<dbReference type="Gene3D" id="1.20.1530.20">
    <property type="match status" value="1"/>
</dbReference>
<evidence type="ECO:0000313" key="9">
    <source>
        <dbReference type="EMBL" id="GHF31681.1"/>
    </source>
</evidence>
<feature type="transmembrane region" description="Helical" evidence="7">
    <location>
        <begin position="309"/>
        <end position="334"/>
    </location>
</feature>
<feature type="domain" description="Cation/H+ exchanger transmembrane" evidence="8">
    <location>
        <begin position="51"/>
        <end position="431"/>
    </location>
</feature>
<keyword evidence="2" id="KW-0813">Transport</keyword>
<evidence type="ECO:0000256" key="3">
    <source>
        <dbReference type="ARBA" id="ARBA00022692"/>
    </source>
</evidence>
<dbReference type="PANTHER" id="PTHR32468:SF0">
    <property type="entry name" value="K(+)_H(+) ANTIPORTER 1"/>
    <property type="match status" value="1"/>
</dbReference>
<keyword evidence="6 7" id="KW-0472">Membrane</keyword>
<dbReference type="AlphaFoldDB" id="A0A919EAZ0"/>
<evidence type="ECO:0000256" key="5">
    <source>
        <dbReference type="ARBA" id="ARBA00023065"/>
    </source>
</evidence>
<proteinExistence type="predicted"/>
<protein>
    <recommendedName>
        <fullName evidence="8">Cation/H+ exchanger transmembrane domain-containing protein</fullName>
    </recommendedName>
</protein>
<gene>
    <name evidence="9" type="ORF">GCM10010218_10690</name>
</gene>
<feature type="transmembrane region" description="Helical" evidence="7">
    <location>
        <begin position="167"/>
        <end position="188"/>
    </location>
</feature>
<accession>A0A919EAZ0</accession>
<feature type="transmembrane region" description="Helical" evidence="7">
    <location>
        <begin position="346"/>
        <end position="373"/>
    </location>
</feature>
<dbReference type="EMBL" id="BNBD01000002">
    <property type="protein sequence ID" value="GHF31681.1"/>
    <property type="molecule type" value="Genomic_DNA"/>
</dbReference>
<evidence type="ECO:0000256" key="6">
    <source>
        <dbReference type="ARBA" id="ARBA00023136"/>
    </source>
</evidence>
<comment type="subcellular location">
    <subcellularLocation>
        <location evidence="1">Membrane</location>
        <topology evidence="1">Multi-pass membrane protein</topology>
    </subcellularLocation>
</comment>
<name>A0A919EAZ0_9ACTN</name>
<keyword evidence="5" id="KW-0406">Ion transport</keyword>
<evidence type="ECO:0000256" key="1">
    <source>
        <dbReference type="ARBA" id="ARBA00004141"/>
    </source>
</evidence>
<feature type="transmembrane region" description="Helical" evidence="7">
    <location>
        <begin position="36"/>
        <end position="57"/>
    </location>
</feature>
<dbReference type="GO" id="GO:0015297">
    <property type="term" value="F:antiporter activity"/>
    <property type="evidence" value="ECO:0007669"/>
    <property type="project" value="InterPro"/>
</dbReference>
<dbReference type="InterPro" id="IPR038770">
    <property type="entry name" value="Na+/solute_symporter_sf"/>
</dbReference>
<keyword evidence="4 7" id="KW-1133">Transmembrane helix</keyword>
<evidence type="ECO:0000259" key="8">
    <source>
        <dbReference type="Pfam" id="PF00999"/>
    </source>
</evidence>
<evidence type="ECO:0000256" key="4">
    <source>
        <dbReference type="ARBA" id="ARBA00022989"/>
    </source>
</evidence>
<dbReference type="RefSeq" id="WP_190128255.1">
    <property type="nucleotide sequence ID" value="NZ_BNBD01000002.1"/>
</dbReference>
<feature type="transmembrane region" description="Helical" evidence="7">
    <location>
        <begin position="98"/>
        <end position="119"/>
    </location>
</feature>
<feature type="transmembrane region" description="Helical" evidence="7">
    <location>
        <begin position="131"/>
        <end position="155"/>
    </location>
</feature>
<dbReference type="PANTHER" id="PTHR32468">
    <property type="entry name" value="CATION/H + ANTIPORTER"/>
    <property type="match status" value="1"/>
</dbReference>
<evidence type="ECO:0000313" key="10">
    <source>
        <dbReference type="Proteomes" id="UP000638313"/>
    </source>
</evidence>
<sequence>MALPAVVIVAVVVATGGGDASRGARAAPAGFTLDTTGHFFLGVAVVLGASHLTGALAARLGQPRVIGEIAAGIALGPSLLGSLSPGTAHWLFPSSVTPMFQGLAQAGLVLFMFGVGQELGAMPLRGAAQRALLVSGASLLVPMAAGVAVAVPLAGRYAGRDTGSLPFVLFLGCALSITAFPVLARILDDLRITRTEPGQLSLFAAAVGDGGSWLLLAAVLALSHGGDPAQLLVNAVCTLAVAGLFLGPVRALLNRWPDRPGRGPGAATVMTLLVVGVAATATLTALLGIHQLIGALLVGLVWPARHRGAAAAAAPLATVSKTVLLPFFFLGFGLTADLRSIGLDTATVLTLGALLLVAVVAKIAGPGLCAWLTGLPPRTALTLGVLLNARGLTELVVLQIGYEAHVIDQRMLSMLTIVALVTTVMTTPLLKALRLGRLQQSAAEQQAGKQPELQGTGR</sequence>
<dbReference type="GO" id="GO:1902600">
    <property type="term" value="P:proton transmembrane transport"/>
    <property type="evidence" value="ECO:0007669"/>
    <property type="project" value="InterPro"/>
</dbReference>
<keyword evidence="3 7" id="KW-0812">Transmembrane</keyword>
<dbReference type="GO" id="GO:0016020">
    <property type="term" value="C:membrane"/>
    <property type="evidence" value="ECO:0007669"/>
    <property type="project" value="UniProtKB-SubCell"/>
</dbReference>
<reference evidence="9" key="1">
    <citation type="journal article" date="2014" name="Int. J. Syst. Evol. Microbiol.">
        <title>Complete genome sequence of Corynebacterium casei LMG S-19264T (=DSM 44701T), isolated from a smear-ripened cheese.</title>
        <authorList>
            <consortium name="US DOE Joint Genome Institute (JGI-PGF)"/>
            <person name="Walter F."/>
            <person name="Albersmeier A."/>
            <person name="Kalinowski J."/>
            <person name="Ruckert C."/>
        </authorList>
    </citation>
    <scope>NUCLEOTIDE SEQUENCE</scope>
    <source>
        <strain evidence="9">JCM 4059</strain>
    </source>
</reference>
<feature type="transmembrane region" description="Helical" evidence="7">
    <location>
        <begin position="411"/>
        <end position="430"/>
    </location>
</feature>
<feature type="transmembrane region" description="Helical" evidence="7">
    <location>
        <begin position="69"/>
        <end position="92"/>
    </location>
</feature>
<feature type="transmembrane region" description="Helical" evidence="7">
    <location>
        <begin position="200"/>
        <end position="225"/>
    </location>
</feature>
<organism evidence="9 10">
    <name type="scientific">Streptomyces mashuensis</name>
    <dbReference type="NCBI Taxonomy" id="33904"/>
    <lineage>
        <taxon>Bacteria</taxon>
        <taxon>Bacillati</taxon>
        <taxon>Actinomycetota</taxon>
        <taxon>Actinomycetes</taxon>
        <taxon>Kitasatosporales</taxon>
        <taxon>Streptomycetaceae</taxon>
        <taxon>Streptomyces</taxon>
    </lineage>
</organism>
<dbReference type="InterPro" id="IPR006153">
    <property type="entry name" value="Cation/H_exchanger_TM"/>
</dbReference>
<dbReference type="Proteomes" id="UP000638313">
    <property type="component" value="Unassembled WGS sequence"/>
</dbReference>
<evidence type="ECO:0000256" key="7">
    <source>
        <dbReference type="SAM" id="Phobius"/>
    </source>
</evidence>